<evidence type="ECO:0000313" key="2">
    <source>
        <dbReference type="EMBL" id="MBL1377670.1"/>
    </source>
</evidence>
<dbReference type="Proteomes" id="UP000638570">
    <property type="component" value="Unassembled WGS sequence"/>
</dbReference>
<accession>A0ABS1QS50</accession>
<feature type="chain" id="PRO_5047446887" description="Lipoprotein" evidence="1">
    <location>
        <begin position="21"/>
        <end position="142"/>
    </location>
</feature>
<reference evidence="3" key="1">
    <citation type="submission" date="2021-01" db="EMBL/GenBank/DDBJ databases">
        <title>Genome public.</title>
        <authorList>
            <person name="Liu C."/>
            <person name="Sun Q."/>
        </authorList>
    </citation>
    <scope>NUCLEOTIDE SEQUENCE [LARGE SCALE GENOMIC DNA]</scope>
    <source>
        <strain evidence="3">CGMCC 1.18722</strain>
    </source>
</reference>
<dbReference type="EMBL" id="JAERTZ010000022">
    <property type="protein sequence ID" value="MBL1377670.1"/>
    <property type="molecule type" value="Genomic_DNA"/>
</dbReference>
<evidence type="ECO:0008006" key="4">
    <source>
        <dbReference type="Google" id="ProtNLM"/>
    </source>
</evidence>
<evidence type="ECO:0000256" key="1">
    <source>
        <dbReference type="SAM" id="SignalP"/>
    </source>
</evidence>
<dbReference type="PROSITE" id="PS51257">
    <property type="entry name" value="PROKAR_LIPOPROTEIN"/>
    <property type="match status" value="1"/>
</dbReference>
<name>A0ABS1QS50_9GAMM</name>
<keyword evidence="3" id="KW-1185">Reference proteome</keyword>
<dbReference type="RefSeq" id="WP_202084821.1">
    <property type="nucleotide sequence ID" value="NZ_JAERTZ010000022.1"/>
</dbReference>
<keyword evidence="1" id="KW-0732">Signal</keyword>
<comment type="caution">
    <text evidence="2">The sequence shown here is derived from an EMBL/GenBank/DDBJ whole genome shotgun (WGS) entry which is preliminary data.</text>
</comment>
<proteinExistence type="predicted"/>
<evidence type="ECO:0000313" key="3">
    <source>
        <dbReference type="Proteomes" id="UP000638570"/>
    </source>
</evidence>
<gene>
    <name evidence="2" type="ORF">JKV55_10055</name>
</gene>
<protein>
    <recommendedName>
        <fullName evidence="4">Lipoprotein</fullName>
    </recommendedName>
</protein>
<feature type="signal peptide" evidence="1">
    <location>
        <begin position="1"/>
        <end position="20"/>
    </location>
</feature>
<organism evidence="2 3">
    <name type="scientific">Zobellella iuensis</name>
    <dbReference type="NCBI Taxonomy" id="2803811"/>
    <lineage>
        <taxon>Bacteria</taxon>
        <taxon>Pseudomonadati</taxon>
        <taxon>Pseudomonadota</taxon>
        <taxon>Gammaproteobacteria</taxon>
        <taxon>Aeromonadales</taxon>
        <taxon>Aeromonadaceae</taxon>
        <taxon>Zobellella</taxon>
    </lineage>
</organism>
<sequence length="142" mass="15686">MKAKSLLLVTLVSSLATGCASGLNSMQKREYQAFKQNNVLVEEKNPTTGAVLGILPGGGSFYAREPGLGIVNLLLWPASVLWDPVSGYEGAMEINYDITKQKLQKDKDQEVSRLDDKLATGQIDNTEYVLAKRQIEQKYSFE</sequence>